<accession>A0ABR9HNP4</accession>
<proteinExistence type="predicted"/>
<name>A0ABR9HNP4_9ACTN</name>
<organism evidence="1 2">
    <name type="scientific">Nocardiopsis terrae</name>
    <dbReference type="NCBI Taxonomy" id="372655"/>
    <lineage>
        <taxon>Bacteria</taxon>
        <taxon>Bacillati</taxon>
        <taxon>Actinomycetota</taxon>
        <taxon>Actinomycetes</taxon>
        <taxon>Streptosporangiales</taxon>
        <taxon>Nocardiopsidaceae</taxon>
        <taxon>Nocardiopsis</taxon>
    </lineage>
</organism>
<gene>
    <name evidence="1" type="ORF">H4W79_004869</name>
</gene>
<dbReference type="Proteomes" id="UP000598217">
    <property type="component" value="Unassembled WGS sequence"/>
</dbReference>
<comment type="caution">
    <text evidence="1">The sequence shown here is derived from an EMBL/GenBank/DDBJ whole genome shotgun (WGS) entry which is preliminary data.</text>
</comment>
<dbReference type="EMBL" id="JADBDY010000001">
    <property type="protein sequence ID" value="MBE1460655.1"/>
    <property type="molecule type" value="Genomic_DNA"/>
</dbReference>
<evidence type="ECO:0000313" key="2">
    <source>
        <dbReference type="Proteomes" id="UP000598217"/>
    </source>
</evidence>
<keyword evidence="2" id="KW-1185">Reference proteome</keyword>
<sequence>MVFVRRSRCRSIRPGSSRSKPVFPQLDLLRAFLGGEPEEFEQTLVQELESFREYHAREEGQGIRSRRCCRSGFR</sequence>
<reference evidence="1 2" key="1">
    <citation type="submission" date="2020-10" db="EMBL/GenBank/DDBJ databases">
        <title>Sequencing the genomes of 1000 actinobacteria strains.</title>
        <authorList>
            <person name="Klenk H.-P."/>
        </authorList>
    </citation>
    <scope>NUCLEOTIDE SEQUENCE [LARGE SCALE GENOMIC DNA]</scope>
    <source>
        <strain evidence="1 2">DSM 45157</strain>
    </source>
</reference>
<evidence type="ECO:0000313" key="1">
    <source>
        <dbReference type="EMBL" id="MBE1460655.1"/>
    </source>
</evidence>
<dbReference type="RefSeq" id="WP_191267806.1">
    <property type="nucleotide sequence ID" value="NZ_BMXJ01000001.1"/>
</dbReference>
<protein>
    <submittedName>
        <fullName evidence="1">Uncharacterized protein</fullName>
    </submittedName>
</protein>